<dbReference type="Proteomes" id="UP000295707">
    <property type="component" value="Unassembled WGS sequence"/>
</dbReference>
<organism evidence="2 3">
    <name type="scientific">Thiogranum longum</name>
    <dbReference type="NCBI Taxonomy" id="1537524"/>
    <lineage>
        <taxon>Bacteria</taxon>
        <taxon>Pseudomonadati</taxon>
        <taxon>Pseudomonadota</taxon>
        <taxon>Gammaproteobacteria</taxon>
        <taxon>Chromatiales</taxon>
        <taxon>Ectothiorhodospiraceae</taxon>
        <taxon>Thiogranum</taxon>
    </lineage>
</organism>
<reference evidence="2 3" key="1">
    <citation type="submission" date="2019-03" db="EMBL/GenBank/DDBJ databases">
        <title>Genomic Encyclopedia of Type Strains, Phase IV (KMG-IV): sequencing the most valuable type-strain genomes for metagenomic binning, comparative biology and taxonomic classification.</title>
        <authorList>
            <person name="Goeker M."/>
        </authorList>
    </citation>
    <scope>NUCLEOTIDE SEQUENCE [LARGE SCALE GENOMIC DNA]</scope>
    <source>
        <strain evidence="2 3">DSM 19610</strain>
    </source>
</reference>
<accession>A0A4R1HAD5</accession>
<sequence>MAVKRSSCRIALACLLAALPGMVYGEANYPPSTSITGISFDMTTLRNVVPGNGVEADESDNWAITWADDDHQYASFGDGQGFRTTNTVRGSLGVSRIEGDKLDYSAFDVFKVGVETGGCGGKSVGILAVGSALYMFRNGTGSGGSAFRRTELYESTNKGKSWSFTGVKWVNNNFIGSDGFFSPSFLQFGKGYAGARDEFVYVYAPEETTSVDTDTWNVQIPGKISLLRVPKVSLTDQSTYEYFAGLDGAGNPLWTTDINGRLPAFEDPVNGIMRTSVSFNAGLGRYLLITQQVNRFRNGNFHIGIYEAPEPWGPWQTILFENAEQAGPGLNVGKKTVFWNFSNKWLSPDGRNFVLVYTGPGADQWGTVEGTFLTPP</sequence>
<gene>
    <name evidence="2" type="ORF">DFR30_2182</name>
</gene>
<feature type="chain" id="PRO_5020702311" evidence="1">
    <location>
        <begin position="26"/>
        <end position="376"/>
    </location>
</feature>
<dbReference type="EMBL" id="SMFX01000001">
    <property type="protein sequence ID" value="TCK18894.1"/>
    <property type="molecule type" value="Genomic_DNA"/>
</dbReference>
<protein>
    <submittedName>
        <fullName evidence="2">Uncharacterized protein DUF4185</fullName>
    </submittedName>
</protein>
<comment type="caution">
    <text evidence="2">The sequence shown here is derived from an EMBL/GenBank/DDBJ whole genome shotgun (WGS) entry which is preliminary data.</text>
</comment>
<name>A0A4R1HAD5_9GAMM</name>
<keyword evidence="3" id="KW-1185">Reference proteome</keyword>
<proteinExistence type="predicted"/>
<evidence type="ECO:0000313" key="3">
    <source>
        <dbReference type="Proteomes" id="UP000295707"/>
    </source>
</evidence>
<keyword evidence="1" id="KW-0732">Signal</keyword>
<evidence type="ECO:0000313" key="2">
    <source>
        <dbReference type="EMBL" id="TCK18894.1"/>
    </source>
</evidence>
<feature type="signal peptide" evidence="1">
    <location>
        <begin position="1"/>
        <end position="25"/>
    </location>
</feature>
<dbReference type="AlphaFoldDB" id="A0A4R1HAD5"/>
<dbReference type="OrthoDB" id="839897at2"/>
<evidence type="ECO:0000256" key="1">
    <source>
        <dbReference type="SAM" id="SignalP"/>
    </source>
</evidence>